<feature type="transmembrane region" description="Helical" evidence="1">
    <location>
        <begin position="28"/>
        <end position="47"/>
    </location>
</feature>
<protein>
    <submittedName>
        <fullName evidence="2">Transmembrane 220 family protein</fullName>
    </submittedName>
</protein>
<dbReference type="PANTHER" id="PTHR34262:SF1">
    <property type="entry name" value="TRANSMEMBRANE PROTEIN 220"/>
    <property type="match status" value="1"/>
</dbReference>
<sequence length="122" mass="13553">MLKKIVATLFGLTFLSFVIVQYNDPDPALWMIIYAIAALLCLASAFYKVNHTLLWIAATVFLAGGIYMWPEKYEGLGIGEGDIKNIEEAREALGLMFCTVAFLSLIVLDKLTSRVDKTVRSS</sequence>
<dbReference type="PANTHER" id="PTHR34262">
    <property type="entry name" value="TRANSMEMBRANE PROTEIN 220"/>
    <property type="match status" value="1"/>
</dbReference>
<comment type="caution">
    <text evidence="2">The sequence shown here is derived from an EMBL/GenBank/DDBJ whole genome shotgun (WGS) entry which is preliminary data.</text>
</comment>
<feature type="transmembrane region" description="Helical" evidence="1">
    <location>
        <begin position="5"/>
        <end position="22"/>
    </location>
</feature>
<feature type="transmembrane region" description="Helical" evidence="1">
    <location>
        <begin position="89"/>
        <end position="108"/>
    </location>
</feature>
<evidence type="ECO:0000313" key="2">
    <source>
        <dbReference type="EMBL" id="MFD2515303.1"/>
    </source>
</evidence>
<accession>A0ABW5IPT9</accession>
<reference evidence="3" key="1">
    <citation type="journal article" date="2019" name="Int. J. Syst. Evol. Microbiol.">
        <title>The Global Catalogue of Microorganisms (GCM) 10K type strain sequencing project: providing services to taxonomists for standard genome sequencing and annotation.</title>
        <authorList>
            <consortium name="The Broad Institute Genomics Platform"/>
            <consortium name="The Broad Institute Genome Sequencing Center for Infectious Disease"/>
            <person name="Wu L."/>
            <person name="Ma J."/>
        </authorList>
    </citation>
    <scope>NUCLEOTIDE SEQUENCE [LARGE SCALE GENOMIC DNA]</scope>
    <source>
        <strain evidence="3">KCTC 42498</strain>
    </source>
</reference>
<keyword evidence="1 2" id="KW-0812">Transmembrane</keyword>
<keyword evidence="1" id="KW-1133">Transmembrane helix</keyword>
<dbReference type="RefSeq" id="WP_377509755.1">
    <property type="nucleotide sequence ID" value="NZ_JBHULU010000021.1"/>
</dbReference>
<dbReference type="EMBL" id="JBHULU010000021">
    <property type="protein sequence ID" value="MFD2515303.1"/>
    <property type="molecule type" value="Genomic_DNA"/>
</dbReference>
<evidence type="ECO:0000313" key="3">
    <source>
        <dbReference type="Proteomes" id="UP001597544"/>
    </source>
</evidence>
<evidence type="ECO:0000256" key="1">
    <source>
        <dbReference type="SAM" id="Phobius"/>
    </source>
</evidence>
<keyword evidence="3" id="KW-1185">Reference proteome</keyword>
<keyword evidence="1" id="KW-0472">Membrane</keyword>
<gene>
    <name evidence="2" type="ORF">ACFSRY_15630</name>
</gene>
<name>A0ABW5IPT9_9BACT</name>
<dbReference type="Pfam" id="PF15071">
    <property type="entry name" value="TMEM220"/>
    <property type="match status" value="1"/>
</dbReference>
<feature type="transmembrane region" description="Helical" evidence="1">
    <location>
        <begin position="52"/>
        <end position="69"/>
    </location>
</feature>
<organism evidence="2 3">
    <name type="scientific">Pontibacter locisalis</name>
    <dbReference type="NCBI Taxonomy" id="1719035"/>
    <lineage>
        <taxon>Bacteria</taxon>
        <taxon>Pseudomonadati</taxon>
        <taxon>Bacteroidota</taxon>
        <taxon>Cytophagia</taxon>
        <taxon>Cytophagales</taxon>
        <taxon>Hymenobacteraceae</taxon>
        <taxon>Pontibacter</taxon>
    </lineage>
</organism>
<proteinExistence type="predicted"/>
<dbReference type="Proteomes" id="UP001597544">
    <property type="component" value="Unassembled WGS sequence"/>
</dbReference>
<dbReference type="InterPro" id="IPR029377">
    <property type="entry name" value="TMEM220"/>
</dbReference>